<dbReference type="EMBL" id="JACYXZ010000005">
    <property type="protein sequence ID" value="MBD8871026.1"/>
    <property type="molecule type" value="Genomic_DNA"/>
</dbReference>
<protein>
    <submittedName>
        <fullName evidence="5">Protease inhibitor I42 family protein</fullName>
    </submittedName>
</protein>
<evidence type="ECO:0000313" key="6">
    <source>
        <dbReference type="Proteomes" id="UP000616839"/>
    </source>
</evidence>
<comment type="caution">
    <text evidence="5">The sequence shown here is derived from an EMBL/GenBank/DDBJ whole genome shotgun (WGS) entry which is preliminary data.</text>
</comment>
<evidence type="ECO:0000256" key="1">
    <source>
        <dbReference type="ARBA" id="ARBA00022690"/>
    </source>
</evidence>
<evidence type="ECO:0000259" key="4">
    <source>
        <dbReference type="Pfam" id="PF09394"/>
    </source>
</evidence>
<dbReference type="Pfam" id="PF09394">
    <property type="entry name" value="Inhibitor_I42"/>
    <property type="match status" value="1"/>
</dbReference>
<evidence type="ECO:0000256" key="2">
    <source>
        <dbReference type="ARBA" id="ARBA00022704"/>
    </source>
</evidence>
<feature type="domain" description="Proteinase inhibitor I42 chagasin" evidence="4">
    <location>
        <begin position="58"/>
        <end position="128"/>
    </location>
</feature>
<keyword evidence="2" id="KW-0789">Thiol protease inhibitor</keyword>
<name>A0A927K6V9_9ACTN</name>
<keyword evidence="6" id="KW-1185">Reference proteome</keyword>
<organism evidence="5 6">
    <name type="scientific">Nocardioides donggukensis</name>
    <dbReference type="NCBI Taxonomy" id="2774019"/>
    <lineage>
        <taxon>Bacteria</taxon>
        <taxon>Bacillati</taxon>
        <taxon>Actinomycetota</taxon>
        <taxon>Actinomycetes</taxon>
        <taxon>Propionibacteriales</taxon>
        <taxon>Nocardioidaceae</taxon>
        <taxon>Nocardioides</taxon>
    </lineage>
</organism>
<keyword evidence="1" id="KW-0646">Protease inhibitor</keyword>
<evidence type="ECO:0000313" key="5">
    <source>
        <dbReference type="EMBL" id="MBD8871026.1"/>
    </source>
</evidence>
<gene>
    <name evidence="5" type="ORF">IE331_15480</name>
</gene>
<dbReference type="SUPFAM" id="SSF141066">
    <property type="entry name" value="ICP-like"/>
    <property type="match status" value="1"/>
</dbReference>
<dbReference type="AlphaFoldDB" id="A0A927K6V9"/>
<dbReference type="InterPro" id="IPR018990">
    <property type="entry name" value="Prot_inh_I42_chagasin"/>
</dbReference>
<feature type="region of interest" description="Disordered" evidence="3">
    <location>
        <begin position="1"/>
        <end position="53"/>
    </location>
</feature>
<dbReference type="GO" id="GO:0004869">
    <property type="term" value="F:cysteine-type endopeptidase inhibitor activity"/>
    <property type="evidence" value="ECO:0007669"/>
    <property type="project" value="UniProtKB-KW"/>
</dbReference>
<dbReference type="InterPro" id="IPR036331">
    <property type="entry name" value="Chagasin-like_sf"/>
</dbReference>
<dbReference type="Proteomes" id="UP000616839">
    <property type="component" value="Unassembled WGS sequence"/>
</dbReference>
<proteinExistence type="predicted"/>
<accession>A0A927K6V9</accession>
<reference evidence="5" key="1">
    <citation type="submission" date="2020-09" db="EMBL/GenBank/DDBJ databases">
        <title>Nocardioides sp. strain MJB4 16S ribosomal RNA gene Genome sequencing and assembly.</title>
        <authorList>
            <person name="Kim I."/>
        </authorList>
    </citation>
    <scope>NUCLEOTIDE SEQUENCE</scope>
    <source>
        <strain evidence="5">MJB4</strain>
    </source>
</reference>
<dbReference type="RefSeq" id="WP_192144370.1">
    <property type="nucleotide sequence ID" value="NZ_JACYXZ010000005.1"/>
</dbReference>
<dbReference type="Gene3D" id="2.60.40.2020">
    <property type="match status" value="1"/>
</dbReference>
<evidence type="ECO:0000256" key="3">
    <source>
        <dbReference type="SAM" id="MobiDB-lite"/>
    </source>
</evidence>
<sequence length="144" mass="15199">MTLDIGLENGLDIGPEKGPENGLGGVSGAGRDPVPAPRRAVRHHTLDQPSSGRRLELACGDTLELSLRQVGGSGSTWNVAAAPEGIVVERDEHYGPGTHRTGAHSTRLLRFRAVRPGDGLLRLLCARDAFEVDAVLDVHLTVAA</sequence>